<name>A0ACB9UYV6_9CETA</name>
<proteinExistence type="predicted"/>
<evidence type="ECO:0000313" key="1">
    <source>
        <dbReference type="EMBL" id="KAI4582637.1"/>
    </source>
</evidence>
<organism evidence="1 2">
    <name type="scientific">Ovis ammon polii x Ovis aries</name>
    <dbReference type="NCBI Taxonomy" id="2918886"/>
    <lineage>
        <taxon>Eukaryota</taxon>
        <taxon>Metazoa</taxon>
        <taxon>Chordata</taxon>
        <taxon>Craniata</taxon>
        <taxon>Vertebrata</taxon>
        <taxon>Euteleostomi</taxon>
        <taxon>Mammalia</taxon>
        <taxon>Eutheria</taxon>
        <taxon>Laurasiatheria</taxon>
        <taxon>Artiodactyla</taxon>
        <taxon>Ruminantia</taxon>
        <taxon>Pecora</taxon>
        <taxon>Bovidae</taxon>
        <taxon>Caprinae</taxon>
        <taxon>Ovis</taxon>
    </lineage>
</organism>
<protein>
    <submittedName>
        <fullName evidence="1">Uncharacterized protein</fullName>
    </submittedName>
</protein>
<evidence type="ECO:0000313" key="2">
    <source>
        <dbReference type="Proteomes" id="UP001057279"/>
    </source>
</evidence>
<sequence>MRFMYGRNCSGQREDKAGSCSGLKVACDGEGGGLLDDGGPSSAFEGPAASAPGLRPQPSQTKVTAAASPPTPPAPGARERLRLCGRKTGPGLGERSPAGGRPAGSVGHGGVGQQRQGGSSVGGRGELGRRRFQSTSVKFYLDSGLSLPGGFTASLLRPSHSSVKMPNGRVAFESESPGPRLVQASASPGGGLVSGQPRSAPSSAEVGDVASLERVFGGETGQERAQKPREYQPNKVQPHPGYEQKQ</sequence>
<dbReference type="EMBL" id="CM043033">
    <property type="protein sequence ID" value="KAI4582637.1"/>
    <property type="molecule type" value="Genomic_DNA"/>
</dbReference>
<keyword evidence="2" id="KW-1185">Reference proteome</keyword>
<gene>
    <name evidence="1" type="ORF">MJG53_009188</name>
</gene>
<accession>A0ACB9UYV6</accession>
<reference evidence="1" key="1">
    <citation type="submission" date="2022-03" db="EMBL/GenBank/DDBJ databases">
        <title>Genomic analyses of argali, domestic sheep and their hybrids provide insights into chromosomal evolution, heterosis and genetic basis of agronomic traits.</title>
        <authorList>
            <person name="Li M."/>
        </authorList>
    </citation>
    <scope>NUCLEOTIDE SEQUENCE</scope>
    <source>
        <strain evidence="1">F1 hybrid</strain>
    </source>
</reference>
<dbReference type="Proteomes" id="UP001057279">
    <property type="component" value="Linkage Group LG08"/>
</dbReference>
<comment type="caution">
    <text evidence="1">The sequence shown here is derived from an EMBL/GenBank/DDBJ whole genome shotgun (WGS) entry which is preliminary data.</text>
</comment>